<name>A0A7S4AAH3_9STRA</name>
<organism evidence="4">
    <name type="scientific">Pseudo-nitzschia australis</name>
    <dbReference type="NCBI Taxonomy" id="44445"/>
    <lineage>
        <taxon>Eukaryota</taxon>
        <taxon>Sar</taxon>
        <taxon>Stramenopiles</taxon>
        <taxon>Ochrophyta</taxon>
        <taxon>Bacillariophyta</taxon>
        <taxon>Bacillariophyceae</taxon>
        <taxon>Bacillariophycidae</taxon>
        <taxon>Bacillariales</taxon>
        <taxon>Bacillariaceae</taxon>
        <taxon>Pseudo-nitzschia</taxon>
    </lineage>
</organism>
<evidence type="ECO:0000256" key="3">
    <source>
        <dbReference type="SAM" id="SignalP"/>
    </source>
</evidence>
<reference evidence="4" key="1">
    <citation type="submission" date="2021-01" db="EMBL/GenBank/DDBJ databases">
        <authorList>
            <person name="Corre E."/>
            <person name="Pelletier E."/>
            <person name="Niang G."/>
            <person name="Scheremetjew M."/>
            <person name="Finn R."/>
            <person name="Kale V."/>
            <person name="Holt S."/>
            <person name="Cochrane G."/>
            <person name="Meng A."/>
            <person name="Brown T."/>
            <person name="Cohen L."/>
        </authorList>
    </citation>
    <scope>NUCLEOTIDE SEQUENCE</scope>
    <source>
        <strain evidence="4">10249 10 AB</strain>
    </source>
</reference>
<dbReference type="EMBL" id="HBIX01002422">
    <property type="protein sequence ID" value="CAE0709094.1"/>
    <property type="molecule type" value="Transcribed_RNA"/>
</dbReference>
<dbReference type="GO" id="GO:0004252">
    <property type="term" value="F:serine-type endopeptidase activity"/>
    <property type="evidence" value="ECO:0007669"/>
    <property type="project" value="UniProtKB-EC"/>
</dbReference>
<dbReference type="SUPFAM" id="SSF52743">
    <property type="entry name" value="Subtilisin-like"/>
    <property type="match status" value="1"/>
</dbReference>
<accession>A0A7S4AAH3</accession>
<gene>
    <name evidence="4" type="ORF">PAUS00366_LOCUS1814</name>
</gene>
<dbReference type="AlphaFoldDB" id="A0A7S4AAH3"/>
<keyword evidence="3" id="KW-0732">Signal</keyword>
<protein>
    <recommendedName>
        <fullName evidence="2">subtilisin</fullName>
        <ecNumber evidence="2">3.4.21.62</ecNumber>
    </recommendedName>
</protein>
<dbReference type="GO" id="GO:0006508">
    <property type="term" value="P:proteolysis"/>
    <property type="evidence" value="ECO:0007669"/>
    <property type="project" value="InterPro"/>
</dbReference>
<feature type="chain" id="PRO_5030542625" description="subtilisin" evidence="3">
    <location>
        <begin position="23"/>
        <end position="742"/>
    </location>
</feature>
<evidence type="ECO:0000313" key="4">
    <source>
        <dbReference type="EMBL" id="CAE0709094.1"/>
    </source>
</evidence>
<evidence type="ECO:0000256" key="2">
    <source>
        <dbReference type="ARBA" id="ARBA00023619"/>
    </source>
</evidence>
<feature type="signal peptide" evidence="3">
    <location>
        <begin position="1"/>
        <end position="22"/>
    </location>
</feature>
<dbReference type="EC" id="3.4.21.62" evidence="2"/>
<sequence>MTVSFVKAAAVLVTVLFPLVRPAPIEKQNMREMNGNMHRIVDDYNLVMFSRTQNRTLIREDYGVVWKSDTSDMIGVKIIYSGEDPNANAVTALEPALWETGVCQSLDCRNFMCVGWCDISALGRDGVVENLKEVSHIIVGTMPEANGFTGSGTVKTQAIAAMQINTMLRKYPELTGKGVKIGIISDSFNLRAGTLAGGAVRVNGTSEEADIKSGNLPGGDRRVKVLNEPDLDFSVPVNDEGRVMAQLIYDLVPDAEIVFSSGFLNIGGFFASAIEALVDDGCDVIVDDLRADGFEPIFQLGPTPQAADEAANVDGVAYFTVARNLASRSWETRGYKDTSCPDNAIFKNYLSCHDFGNGGALQRVRKFVNTPLTFYWDDPWTSVSGLPGPQSDLDIFAVHIETGELLQYSATPNAGGDAVEKLYFDVTKQPQPFNLVIAKRSGPSPLIIKWIDQGLLFSDPPAEAATLTGIGLAPGVAAVGAAPEKQVFGQMDLEFFSSRGGIPLIFDHKGNRHSKELVLHQPRFVAPDGSYNTFFGTLDPFELSFPEQAGRVPPRFFGTSCSVTNAAALGVILIQAMSLFSEDRRLLIGKGSKESKSLKASSKSAKESKSLNESVKSLKASSKSAKESKSFKASSKSAKESKKEKKENNGFSIPFDVYKIMEDTSIDMNEEGYDFLSGFGFLNALAAVEMVVDKTTRRMKGSKSRNTRTGRGQCPVGNFLDPIESYFENSYEANANIDPCVG</sequence>
<proteinExistence type="predicted"/>
<comment type="catalytic activity">
    <reaction evidence="1">
        <text>Hydrolysis of proteins with broad specificity for peptide bonds, and a preference for a large uncharged residue in P1. Hydrolyzes peptide amides.</text>
        <dbReference type="EC" id="3.4.21.62"/>
    </reaction>
</comment>
<dbReference type="InterPro" id="IPR036852">
    <property type="entry name" value="Peptidase_S8/S53_dom_sf"/>
</dbReference>
<evidence type="ECO:0000256" key="1">
    <source>
        <dbReference type="ARBA" id="ARBA00023529"/>
    </source>
</evidence>